<comment type="caution">
    <text evidence="1">The sequence shown here is derived from an EMBL/GenBank/DDBJ whole genome shotgun (WGS) entry which is preliminary data.</text>
</comment>
<keyword evidence="2" id="KW-1185">Reference proteome</keyword>
<evidence type="ECO:0000313" key="1">
    <source>
        <dbReference type="EMBL" id="MBD1424811.1"/>
    </source>
</evidence>
<sequence length="58" mass="6978">MHVKKEHNPQHFSDAEIALLKEGLKRSYKERFEMATRLYKIQETLKKAKIVHKPFVQK</sequence>
<evidence type="ECO:0000313" key="2">
    <source>
        <dbReference type="Proteomes" id="UP000606494"/>
    </source>
</evidence>
<dbReference type="RefSeq" id="WP_190307916.1">
    <property type="nucleotide sequence ID" value="NZ_JACNYK010000001.1"/>
</dbReference>
<organism evidence="1 2">
    <name type="scientific">Sphingobacterium arenae</name>
    <dbReference type="NCBI Taxonomy" id="1280598"/>
    <lineage>
        <taxon>Bacteria</taxon>
        <taxon>Pseudomonadati</taxon>
        <taxon>Bacteroidota</taxon>
        <taxon>Sphingobacteriia</taxon>
        <taxon>Sphingobacteriales</taxon>
        <taxon>Sphingobacteriaceae</taxon>
        <taxon>Sphingobacterium</taxon>
    </lineage>
</organism>
<name>A0ABR7Y0L9_9SPHI</name>
<proteinExistence type="predicted"/>
<protein>
    <submittedName>
        <fullName evidence="1">Uncharacterized protein</fullName>
    </submittedName>
</protein>
<gene>
    <name evidence="1" type="ORF">H8B17_04370</name>
</gene>
<accession>A0ABR7Y0L9</accession>
<dbReference type="Proteomes" id="UP000606494">
    <property type="component" value="Unassembled WGS sequence"/>
</dbReference>
<dbReference type="EMBL" id="JACNYK010000001">
    <property type="protein sequence ID" value="MBD1424811.1"/>
    <property type="molecule type" value="Genomic_DNA"/>
</dbReference>
<reference evidence="1 2" key="1">
    <citation type="submission" date="2020-08" db="EMBL/GenBank/DDBJ databases">
        <title>Sphingobacterium sp. DN00404 isolated from aquaculture water.</title>
        <authorList>
            <person name="Zhang M."/>
        </authorList>
    </citation>
    <scope>NUCLEOTIDE SEQUENCE [LARGE SCALE GENOMIC DNA]</scope>
    <source>
        <strain evidence="1 2">KCTC 32294</strain>
    </source>
</reference>